<accession>A0A2P2MYR5</accession>
<reference evidence="1" key="1">
    <citation type="submission" date="2018-02" db="EMBL/GenBank/DDBJ databases">
        <title>Rhizophora mucronata_Transcriptome.</title>
        <authorList>
            <person name="Meera S.P."/>
            <person name="Sreeshan A."/>
            <person name="Augustine A."/>
        </authorList>
    </citation>
    <scope>NUCLEOTIDE SEQUENCE</scope>
    <source>
        <tissue evidence="1">Leaf</tissue>
    </source>
</reference>
<name>A0A2P2MYR5_RHIMU</name>
<dbReference type="EMBL" id="GGEC01054876">
    <property type="protein sequence ID" value="MBX35360.1"/>
    <property type="molecule type" value="Transcribed_RNA"/>
</dbReference>
<protein>
    <submittedName>
        <fullName evidence="1">Uncharacterized protein</fullName>
    </submittedName>
</protein>
<proteinExistence type="predicted"/>
<sequence length="11" mass="1241">MIIPSNPFSVH</sequence>
<organism evidence="1">
    <name type="scientific">Rhizophora mucronata</name>
    <name type="common">Asiatic mangrove</name>
    <dbReference type="NCBI Taxonomy" id="61149"/>
    <lineage>
        <taxon>Eukaryota</taxon>
        <taxon>Viridiplantae</taxon>
        <taxon>Streptophyta</taxon>
        <taxon>Embryophyta</taxon>
        <taxon>Tracheophyta</taxon>
        <taxon>Spermatophyta</taxon>
        <taxon>Magnoliopsida</taxon>
        <taxon>eudicotyledons</taxon>
        <taxon>Gunneridae</taxon>
        <taxon>Pentapetalae</taxon>
        <taxon>rosids</taxon>
        <taxon>fabids</taxon>
        <taxon>Malpighiales</taxon>
        <taxon>Rhizophoraceae</taxon>
        <taxon>Rhizophora</taxon>
    </lineage>
</organism>
<evidence type="ECO:0000313" key="1">
    <source>
        <dbReference type="EMBL" id="MBX35360.1"/>
    </source>
</evidence>